<organism evidence="1 2">
    <name type="scientific">Popillia japonica</name>
    <name type="common">Japanese beetle</name>
    <dbReference type="NCBI Taxonomy" id="7064"/>
    <lineage>
        <taxon>Eukaryota</taxon>
        <taxon>Metazoa</taxon>
        <taxon>Ecdysozoa</taxon>
        <taxon>Arthropoda</taxon>
        <taxon>Hexapoda</taxon>
        <taxon>Insecta</taxon>
        <taxon>Pterygota</taxon>
        <taxon>Neoptera</taxon>
        <taxon>Endopterygota</taxon>
        <taxon>Coleoptera</taxon>
        <taxon>Polyphaga</taxon>
        <taxon>Scarabaeiformia</taxon>
        <taxon>Scarabaeidae</taxon>
        <taxon>Rutelinae</taxon>
        <taxon>Popillia</taxon>
    </lineage>
</organism>
<gene>
    <name evidence="1" type="ORF">QE152_g29690</name>
</gene>
<protein>
    <submittedName>
        <fullName evidence="1">Uncharacterized protein</fullName>
    </submittedName>
</protein>
<comment type="caution">
    <text evidence="1">The sequence shown here is derived from an EMBL/GenBank/DDBJ whole genome shotgun (WGS) entry which is preliminary data.</text>
</comment>
<evidence type="ECO:0000313" key="1">
    <source>
        <dbReference type="EMBL" id="KAK9702843.1"/>
    </source>
</evidence>
<reference evidence="1 2" key="1">
    <citation type="journal article" date="2024" name="BMC Genomics">
        <title>De novo assembly and annotation of Popillia japonica's genome with initial clues to its potential as an invasive pest.</title>
        <authorList>
            <person name="Cucini C."/>
            <person name="Boschi S."/>
            <person name="Funari R."/>
            <person name="Cardaioli E."/>
            <person name="Iannotti N."/>
            <person name="Marturano G."/>
            <person name="Paoli F."/>
            <person name="Bruttini M."/>
            <person name="Carapelli A."/>
            <person name="Frati F."/>
            <person name="Nardi F."/>
        </authorList>
    </citation>
    <scope>NUCLEOTIDE SEQUENCE [LARGE SCALE GENOMIC DNA]</scope>
    <source>
        <strain evidence="1">DMR45628</strain>
    </source>
</reference>
<name>A0AAW1JHH8_POPJA</name>
<keyword evidence="2" id="KW-1185">Reference proteome</keyword>
<proteinExistence type="predicted"/>
<accession>A0AAW1JHH8</accession>
<evidence type="ECO:0000313" key="2">
    <source>
        <dbReference type="Proteomes" id="UP001458880"/>
    </source>
</evidence>
<dbReference type="AlphaFoldDB" id="A0AAW1JHH8"/>
<sequence>MFHSRILQRYIPGQMRKIDSDEEDRHSEWMFYAADRIKFQRRIRNCAKILEPVLSETHRQKVYRKNFESFIVVDIQGIANKEFVPKEISISDGKRSVHLLFKPPTPFHRLQQQQQKEIRWLERMENVPYTFCSNLQHLSIGCNNNSKRKYGG</sequence>
<dbReference type="EMBL" id="JASPKY010000382">
    <property type="protein sequence ID" value="KAK9702843.1"/>
    <property type="molecule type" value="Genomic_DNA"/>
</dbReference>
<dbReference type="Proteomes" id="UP001458880">
    <property type="component" value="Unassembled WGS sequence"/>
</dbReference>